<reference evidence="1 2" key="1">
    <citation type="submission" date="2017-09" db="EMBL/GenBank/DDBJ databases">
        <title>Phase variable restriction modification systems are present in the genome sequences of periodontal pathogens Prevotella intermedia, Tannerella forsythia and Porphyromonas gingivalis.</title>
        <authorList>
            <person name="Haigh R.D."/>
            <person name="Crawford L."/>
            <person name="Ralph J."/>
            <person name="Wanford J."/>
            <person name="Vartoukian S.R."/>
            <person name="Hijazib K."/>
            <person name="Wade W."/>
            <person name="Oggioni M.R."/>
        </authorList>
    </citation>
    <scope>NUCLEOTIDE SEQUENCE [LARGE SCALE GENOMIC DNA]</scope>
    <source>
        <strain evidence="1 2">WW11663</strain>
    </source>
</reference>
<dbReference type="EMBL" id="NSLJ01000077">
    <property type="protein sequence ID" value="PDP41119.1"/>
    <property type="molecule type" value="Genomic_DNA"/>
</dbReference>
<comment type="caution">
    <text evidence="1">The sequence shown here is derived from an EMBL/GenBank/DDBJ whole genome shotgun (WGS) entry which is preliminary data.</text>
</comment>
<gene>
    <name evidence="1" type="ORF">CLI86_13735</name>
</gene>
<organism evidence="1 2">
    <name type="scientific">Tannerella forsythia</name>
    <name type="common">Bacteroides forsythus</name>
    <dbReference type="NCBI Taxonomy" id="28112"/>
    <lineage>
        <taxon>Bacteria</taxon>
        <taxon>Pseudomonadati</taxon>
        <taxon>Bacteroidota</taxon>
        <taxon>Bacteroidia</taxon>
        <taxon>Bacteroidales</taxon>
        <taxon>Tannerellaceae</taxon>
        <taxon>Tannerella</taxon>
    </lineage>
</organism>
<dbReference type="Pfam" id="PF14055">
    <property type="entry name" value="NVEALA"/>
    <property type="match status" value="1"/>
</dbReference>
<dbReference type="Proteomes" id="UP000219259">
    <property type="component" value="Unassembled WGS sequence"/>
</dbReference>
<evidence type="ECO:0000313" key="2">
    <source>
        <dbReference type="Proteomes" id="UP000219259"/>
    </source>
</evidence>
<dbReference type="AlphaFoldDB" id="A0A2A6E441"/>
<dbReference type="InterPro" id="IPR025905">
    <property type="entry name" value="NVEALA"/>
</dbReference>
<accession>A0A2A6E441</accession>
<sequence length="74" mass="8293">MTVAGYGLNRSMQRDADLSDMALSNIEALGQNNENSEHKYERREERTITIIDDSTQTYTSLTIVYCEGSGPLDC</sequence>
<protein>
    <submittedName>
        <fullName evidence="1">Uncharacterized protein</fullName>
    </submittedName>
</protein>
<proteinExistence type="predicted"/>
<name>A0A2A6E441_TANFO</name>
<evidence type="ECO:0000313" key="1">
    <source>
        <dbReference type="EMBL" id="PDP41119.1"/>
    </source>
</evidence>